<name>E2BCB8_HARSA</name>
<protein>
    <submittedName>
        <fullName evidence="2">Uncharacterized protein</fullName>
    </submittedName>
</protein>
<keyword evidence="3" id="KW-1185">Reference proteome</keyword>
<proteinExistence type="predicted"/>
<evidence type="ECO:0000313" key="2">
    <source>
        <dbReference type="EMBL" id="EFN86654.1"/>
    </source>
</evidence>
<accession>E2BCB8</accession>
<organism evidence="3">
    <name type="scientific">Harpegnathos saltator</name>
    <name type="common">Jerdon's jumping ant</name>
    <dbReference type="NCBI Taxonomy" id="610380"/>
    <lineage>
        <taxon>Eukaryota</taxon>
        <taxon>Metazoa</taxon>
        <taxon>Ecdysozoa</taxon>
        <taxon>Arthropoda</taxon>
        <taxon>Hexapoda</taxon>
        <taxon>Insecta</taxon>
        <taxon>Pterygota</taxon>
        <taxon>Neoptera</taxon>
        <taxon>Endopterygota</taxon>
        <taxon>Hymenoptera</taxon>
        <taxon>Apocrita</taxon>
        <taxon>Aculeata</taxon>
        <taxon>Formicoidea</taxon>
        <taxon>Formicidae</taxon>
        <taxon>Ponerinae</taxon>
        <taxon>Ponerini</taxon>
        <taxon>Harpegnathos</taxon>
    </lineage>
</organism>
<gene>
    <name evidence="2" type="ORF">EAI_03687</name>
</gene>
<reference evidence="2 3" key="1">
    <citation type="journal article" date="2010" name="Science">
        <title>Genomic comparison of the ants Camponotus floridanus and Harpegnathos saltator.</title>
        <authorList>
            <person name="Bonasio R."/>
            <person name="Zhang G."/>
            <person name="Ye C."/>
            <person name="Mutti N.S."/>
            <person name="Fang X."/>
            <person name="Qin N."/>
            <person name="Donahue G."/>
            <person name="Yang P."/>
            <person name="Li Q."/>
            <person name="Li C."/>
            <person name="Zhang P."/>
            <person name="Huang Z."/>
            <person name="Berger S.L."/>
            <person name="Reinberg D."/>
            <person name="Wang J."/>
            <person name="Liebig J."/>
        </authorList>
    </citation>
    <scope>NUCLEOTIDE SEQUENCE [LARGE SCALE GENOMIC DNA]</scope>
    <source>
        <strain evidence="2 3">R22 G/1</strain>
    </source>
</reference>
<keyword evidence="1" id="KW-0732">Signal</keyword>
<evidence type="ECO:0000313" key="3">
    <source>
        <dbReference type="Proteomes" id="UP000008237"/>
    </source>
</evidence>
<dbReference type="InParanoid" id="E2BCB8"/>
<feature type="chain" id="PRO_5003158136" evidence="1">
    <location>
        <begin position="25"/>
        <end position="151"/>
    </location>
</feature>
<feature type="signal peptide" evidence="1">
    <location>
        <begin position="1"/>
        <end position="24"/>
    </location>
</feature>
<dbReference type="AlphaFoldDB" id="E2BCB8"/>
<evidence type="ECO:0000256" key="1">
    <source>
        <dbReference type="SAM" id="SignalP"/>
    </source>
</evidence>
<dbReference type="EMBL" id="GL447257">
    <property type="protein sequence ID" value="EFN86654.1"/>
    <property type="molecule type" value="Genomic_DNA"/>
</dbReference>
<dbReference type="Proteomes" id="UP000008237">
    <property type="component" value="Unassembled WGS sequence"/>
</dbReference>
<sequence length="151" mass="16957">MTTTLRLQCLIIIGLSLQPRFSHGFPVNGSPYYGVKIVTHGEPCHTPHYLPVKIEVPAQPVEESIPQEFYQPLKLSYQTFGLPPPSQYLYPISQYPISIEMPPEAPSPKVPSCKVSLPTKSYEYNVQIPPPPTEQIPISYDFDLQVLPPNP</sequence>
<dbReference type="OrthoDB" id="7673258at2759"/>